<dbReference type="EMBL" id="FLUQ01000001">
    <property type="protein sequence ID" value="SBV90991.1"/>
    <property type="molecule type" value="Genomic_DNA"/>
</dbReference>
<keyword evidence="3" id="KW-0411">Iron-sulfur</keyword>
<reference evidence="5" key="1">
    <citation type="submission" date="2016-04" db="EMBL/GenBank/DDBJ databases">
        <authorList>
            <person name="Evans L.H."/>
            <person name="Alamgir A."/>
            <person name="Owens N."/>
            <person name="Weber N.D."/>
            <person name="Virtaneva K."/>
            <person name="Barbian K."/>
            <person name="Babar A."/>
            <person name="Rosenke K."/>
        </authorList>
    </citation>
    <scope>NUCLEOTIDE SEQUENCE</scope>
    <source>
        <strain evidence="5">86</strain>
    </source>
</reference>
<dbReference type="InterPro" id="IPR009051">
    <property type="entry name" value="Helical_ferredxn"/>
</dbReference>
<keyword evidence="1" id="KW-0479">Metal-binding</keyword>
<dbReference type="InterPro" id="IPR017896">
    <property type="entry name" value="4Fe4S_Fe-S-bd"/>
</dbReference>
<dbReference type="GO" id="GO:0046872">
    <property type="term" value="F:metal ion binding"/>
    <property type="evidence" value="ECO:0007669"/>
    <property type="project" value="UniProtKB-KW"/>
</dbReference>
<evidence type="ECO:0000256" key="1">
    <source>
        <dbReference type="ARBA" id="ARBA00022723"/>
    </source>
</evidence>
<feature type="domain" description="4Fe-4S ferredoxin-type" evidence="4">
    <location>
        <begin position="248"/>
        <end position="278"/>
    </location>
</feature>
<dbReference type="AlphaFoldDB" id="A0A212IUW1"/>
<evidence type="ECO:0000256" key="3">
    <source>
        <dbReference type="ARBA" id="ARBA00023014"/>
    </source>
</evidence>
<dbReference type="Pfam" id="PF13183">
    <property type="entry name" value="Fer4_8"/>
    <property type="match status" value="1"/>
</dbReference>
<dbReference type="SUPFAM" id="SSF46548">
    <property type="entry name" value="alpha-helical ferredoxin"/>
    <property type="match status" value="1"/>
</dbReference>
<evidence type="ECO:0000313" key="5">
    <source>
        <dbReference type="EMBL" id="SBV90991.1"/>
    </source>
</evidence>
<organism evidence="5">
    <name type="scientific">uncultured delta proteobacterium</name>
    <dbReference type="NCBI Taxonomy" id="34034"/>
    <lineage>
        <taxon>Bacteria</taxon>
        <taxon>Deltaproteobacteria</taxon>
        <taxon>environmental samples</taxon>
    </lineage>
</organism>
<evidence type="ECO:0000256" key="2">
    <source>
        <dbReference type="ARBA" id="ARBA00023004"/>
    </source>
</evidence>
<keyword evidence="2" id="KW-0408">Iron</keyword>
<dbReference type="PROSITE" id="PS51379">
    <property type="entry name" value="4FE4S_FER_2"/>
    <property type="match status" value="1"/>
</dbReference>
<dbReference type="Pfam" id="PF04432">
    <property type="entry name" value="FrhB_FdhB_C"/>
    <property type="match status" value="1"/>
</dbReference>
<dbReference type="Gene3D" id="1.10.1060.10">
    <property type="entry name" value="Alpha-helical ferredoxin"/>
    <property type="match status" value="1"/>
</dbReference>
<accession>A0A212IUW1</accession>
<protein>
    <submittedName>
        <fullName evidence="5">4Fe-4S ferredoxin iron-sulfur binding domain protein</fullName>
    </submittedName>
</protein>
<dbReference type="InterPro" id="IPR007525">
    <property type="entry name" value="FrhB_FdhB_C"/>
</dbReference>
<dbReference type="InterPro" id="IPR017900">
    <property type="entry name" value="4Fe4S_Fe_S_CS"/>
</dbReference>
<name>A0A212IUW1_9DELT</name>
<proteinExistence type="predicted"/>
<dbReference type="GO" id="GO:0051536">
    <property type="term" value="F:iron-sulfur cluster binding"/>
    <property type="evidence" value="ECO:0007669"/>
    <property type="project" value="UniProtKB-KW"/>
</dbReference>
<evidence type="ECO:0000259" key="4">
    <source>
        <dbReference type="PROSITE" id="PS51379"/>
    </source>
</evidence>
<gene>
    <name evidence="5" type="ORF">KL86DPRO_10120</name>
</gene>
<sequence>MNKELKDAILKVLPEVECVIGWGPGPDPLRGAPLFMRKPEDVETFAAGPLAVNNPAVFLPEYKGHKVGIVVKGCDSRSVVQLIAEGLVKREDVVIIGFPCEGVVDILKIAKKLGEDLEPGMVEACEVKDGKVSVTVKGQKHDLPLADVMAAKCGICQYPNAVLRDEFVGAEIEGKPDEFADLAAFEAMSLEERFAFWEEEMSRCIRCYACRNACPLCVCRDHCVASSREPHWVSQSDGTREKLFFQLVHATHLAGRCTGCGECGRACPVGIPVGLFKRTLGRAALNLFDYKAGTNVETTPPLQTFMVEEPTIKERDW</sequence>
<dbReference type="PROSITE" id="PS00198">
    <property type="entry name" value="4FE4S_FER_1"/>
    <property type="match status" value="2"/>
</dbReference>